<dbReference type="AlphaFoldDB" id="A0A6B8VU81"/>
<name>A0A6B8VU81_9CORY</name>
<dbReference type="RefSeq" id="WP_156193511.1">
    <property type="nucleotide sequence ID" value="NZ_CP046452.1"/>
</dbReference>
<keyword evidence="3" id="KW-1185">Reference proteome</keyword>
<feature type="transmembrane region" description="Helical" evidence="1">
    <location>
        <begin position="93"/>
        <end position="115"/>
    </location>
</feature>
<proteinExistence type="predicted"/>
<gene>
    <name evidence="2" type="ORF">CKALI_11795</name>
</gene>
<keyword evidence="1" id="KW-0812">Transmembrane</keyword>
<evidence type="ECO:0000313" key="2">
    <source>
        <dbReference type="EMBL" id="QGU03197.1"/>
    </source>
</evidence>
<dbReference type="EMBL" id="CP046452">
    <property type="protein sequence ID" value="QGU03197.1"/>
    <property type="molecule type" value="Genomic_DNA"/>
</dbReference>
<feature type="transmembrane region" description="Helical" evidence="1">
    <location>
        <begin position="127"/>
        <end position="151"/>
    </location>
</feature>
<reference evidence="3" key="1">
    <citation type="submission" date="2019-11" db="EMBL/GenBank/DDBJ databases">
        <title>Complete genome sequence of Corynebacterium kalinowskii 1959, a novel Corynebacterium species isolated from soil of a small paddock in Vilsendorf, Germany.</title>
        <authorList>
            <person name="Schaffert L."/>
            <person name="Ruwe M."/>
            <person name="Milse J."/>
            <person name="Hanuschka K."/>
            <person name="Ortseifen V."/>
            <person name="Droste J."/>
            <person name="Brandt D."/>
            <person name="Schlueter L."/>
            <person name="Kutter Y."/>
            <person name="Vinke S."/>
            <person name="Viehoefer P."/>
            <person name="Jacob L."/>
            <person name="Luebke N.-C."/>
            <person name="Schulte-Berndt E."/>
            <person name="Hain C."/>
            <person name="Linder M."/>
            <person name="Schmidt P."/>
            <person name="Wollenschlaeger L."/>
            <person name="Luttermann T."/>
            <person name="Thieme E."/>
            <person name="Hassa J."/>
            <person name="Haak M."/>
            <person name="Wittchen M."/>
            <person name="Mentz A."/>
            <person name="Persicke M."/>
            <person name="Busche T."/>
            <person name="Ruckert C."/>
        </authorList>
    </citation>
    <scope>NUCLEOTIDE SEQUENCE [LARGE SCALE GENOMIC DNA]</scope>
    <source>
        <strain evidence="3">1959</strain>
    </source>
</reference>
<sequence length="153" mass="17197">MSEAGGYRIDPELDRVPENGKKLKVSELDLMANPELRRKRAKLSIKQAIWYTIGSCVGSIVIALVIIFISKSQGGPMCVEGSRTLICSRTFEILFPVVTGGFSFASVIGAMIILYRKWKRYELWQPWFGVIWFLIPWAMTIMTGFGTMALVGQ</sequence>
<accession>A0A6B8VU81</accession>
<keyword evidence="1" id="KW-0472">Membrane</keyword>
<dbReference type="Proteomes" id="UP000427071">
    <property type="component" value="Chromosome"/>
</dbReference>
<protein>
    <submittedName>
        <fullName evidence="2">Uncharacterized protein</fullName>
    </submittedName>
</protein>
<feature type="transmembrane region" description="Helical" evidence="1">
    <location>
        <begin position="48"/>
        <end position="69"/>
    </location>
</feature>
<dbReference type="KEGG" id="ckw:CKALI_11795"/>
<evidence type="ECO:0000256" key="1">
    <source>
        <dbReference type="SAM" id="Phobius"/>
    </source>
</evidence>
<organism evidence="2 3">
    <name type="scientific">Corynebacterium kalinowskii</name>
    <dbReference type="NCBI Taxonomy" id="2675216"/>
    <lineage>
        <taxon>Bacteria</taxon>
        <taxon>Bacillati</taxon>
        <taxon>Actinomycetota</taxon>
        <taxon>Actinomycetes</taxon>
        <taxon>Mycobacteriales</taxon>
        <taxon>Corynebacteriaceae</taxon>
        <taxon>Corynebacterium</taxon>
    </lineage>
</organism>
<evidence type="ECO:0000313" key="3">
    <source>
        <dbReference type="Proteomes" id="UP000427071"/>
    </source>
</evidence>
<keyword evidence="1" id="KW-1133">Transmembrane helix</keyword>